<dbReference type="InterPro" id="IPR000515">
    <property type="entry name" value="MetI-like"/>
</dbReference>
<comment type="function">
    <text evidence="10">Part of the ABC transporter complex CysAWTP (TC 3.A.1.6.1) involved in sulfate/thiosulfate import. Probably responsible for the translocation of the substrate across the membrane.</text>
</comment>
<evidence type="ECO:0000256" key="1">
    <source>
        <dbReference type="ARBA" id="ARBA00002949"/>
    </source>
</evidence>
<protein>
    <recommendedName>
        <fullName evidence="12">Molybdenum transport system permease</fullName>
    </recommendedName>
</protein>
<keyword evidence="7 11" id="KW-1133">Transmembrane helix</keyword>
<feature type="transmembrane region" description="Helical" evidence="11">
    <location>
        <begin position="253"/>
        <end position="274"/>
    </location>
</feature>
<comment type="subcellular location">
    <subcellularLocation>
        <location evidence="2 11">Cell membrane</location>
        <topology evidence="2 11">Multi-pass membrane protein</topology>
    </subcellularLocation>
</comment>
<evidence type="ECO:0000313" key="15">
    <source>
        <dbReference type="Proteomes" id="UP000199409"/>
    </source>
</evidence>
<evidence type="ECO:0000313" key="14">
    <source>
        <dbReference type="EMBL" id="SEA29625.1"/>
    </source>
</evidence>
<evidence type="ECO:0000256" key="12">
    <source>
        <dbReference type="RuleBase" id="RU365097"/>
    </source>
</evidence>
<feature type="transmembrane region" description="Helical" evidence="11">
    <location>
        <begin position="76"/>
        <end position="98"/>
    </location>
</feature>
<dbReference type="CDD" id="cd06261">
    <property type="entry name" value="TM_PBP2"/>
    <property type="match status" value="1"/>
</dbReference>
<evidence type="ECO:0000256" key="5">
    <source>
        <dbReference type="ARBA" id="ARBA00022505"/>
    </source>
</evidence>
<dbReference type="PANTHER" id="PTHR30406:SF8">
    <property type="entry name" value="SULFATE TRANSPORT SYSTEM PERMEASE PROTEIN CYST"/>
    <property type="match status" value="1"/>
</dbReference>
<sequence>MQNLSNEQVAILPRQGAINLIARLMRFNVLMAVMAAFFFAMIALVLMALLGAVSWADLFAHLCSARGLDTILLSMQTSFAVVVLTLMFGTPVAYVLALKNFKGKALLEGILDLPIIMPPLVTGLCLLLLLSPNSLCGELLQQWGVKLLFTPVGIVLAQLFVAAPFFIKTVRESISSIPRNLLAASATLNASDFHTFRRVILPLCRRGGCAGLAMSWARALGEFGATAMVAGSIPGKTETMTISIYMDAMSGDLGQAISTALLLILFSFSLLFILKLQSGRQHGY</sequence>
<dbReference type="PROSITE" id="PS50928">
    <property type="entry name" value="ABC_TM1"/>
    <property type="match status" value="1"/>
</dbReference>
<feature type="transmembrane region" description="Helical" evidence="11">
    <location>
        <begin position="29"/>
        <end position="56"/>
    </location>
</feature>
<dbReference type="STRING" id="37625.SAMN05660420_01756"/>
<comment type="similarity">
    <text evidence="12">Belongs to the binding-protein-dependent transport system permease family. CysTW subfamily.</text>
</comment>
<dbReference type="EMBL" id="FNQN01000004">
    <property type="protein sequence ID" value="SEA29625.1"/>
    <property type="molecule type" value="Genomic_DNA"/>
</dbReference>
<evidence type="ECO:0000256" key="3">
    <source>
        <dbReference type="ARBA" id="ARBA00011779"/>
    </source>
</evidence>
<evidence type="ECO:0000256" key="6">
    <source>
        <dbReference type="ARBA" id="ARBA00022692"/>
    </source>
</evidence>
<dbReference type="GO" id="GO:0015419">
    <property type="term" value="F:ABC-type sulfate transporter activity"/>
    <property type="evidence" value="ECO:0007669"/>
    <property type="project" value="InterPro"/>
</dbReference>
<dbReference type="Gene3D" id="1.10.3720.10">
    <property type="entry name" value="MetI-like"/>
    <property type="match status" value="1"/>
</dbReference>
<dbReference type="NCBIfam" id="TIGR02141">
    <property type="entry name" value="modB_ABC"/>
    <property type="match status" value="1"/>
</dbReference>
<organism evidence="14 15">
    <name type="scientific">Desulfuromusa kysingii</name>
    <dbReference type="NCBI Taxonomy" id="37625"/>
    <lineage>
        <taxon>Bacteria</taxon>
        <taxon>Pseudomonadati</taxon>
        <taxon>Thermodesulfobacteriota</taxon>
        <taxon>Desulfuromonadia</taxon>
        <taxon>Desulfuromonadales</taxon>
        <taxon>Geopsychrobacteraceae</taxon>
        <taxon>Desulfuromusa</taxon>
    </lineage>
</organism>
<evidence type="ECO:0000256" key="9">
    <source>
        <dbReference type="ARBA" id="ARBA00023136"/>
    </source>
</evidence>
<dbReference type="GO" id="GO:0005886">
    <property type="term" value="C:plasma membrane"/>
    <property type="evidence" value="ECO:0007669"/>
    <property type="project" value="UniProtKB-SubCell"/>
</dbReference>
<feature type="domain" description="ABC transmembrane type-1" evidence="13">
    <location>
        <begin position="71"/>
        <end position="274"/>
    </location>
</feature>
<dbReference type="SUPFAM" id="SSF161098">
    <property type="entry name" value="MetI-like"/>
    <property type="match status" value="1"/>
</dbReference>
<evidence type="ECO:0000256" key="10">
    <source>
        <dbReference type="ARBA" id="ARBA00025323"/>
    </source>
</evidence>
<dbReference type="Proteomes" id="UP000199409">
    <property type="component" value="Unassembled WGS sequence"/>
</dbReference>
<feature type="transmembrane region" description="Helical" evidence="11">
    <location>
        <begin position="143"/>
        <end position="167"/>
    </location>
</feature>
<evidence type="ECO:0000256" key="11">
    <source>
        <dbReference type="RuleBase" id="RU363032"/>
    </source>
</evidence>
<name>A0A1H4A0W7_9BACT</name>
<reference evidence="14 15" key="1">
    <citation type="submission" date="2016-10" db="EMBL/GenBank/DDBJ databases">
        <authorList>
            <person name="de Groot N.N."/>
        </authorList>
    </citation>
    <scope>NUCLEOTIDE SEQUENCE [LARGE SCALE GENOMIC DNA]</scope>
    <source>
        <strain evidence="14 15">DSM 7343</strain>
    </source>
</reference>
<dbReference type="InterPro" id="IPR011867">
    <property type="entry name" value="ModB_ABC"/>
</dbReference>
<keyword evidence="15" id="KW-1185">Reference proteome</keyword>
<dbReference type="PANTHER" id="PTHR30406">
    <property type="entry name" value="SULFATE TRANSPORT SYSTEM PERMEASE PROTEIN"/>
    <property type="match status" value="1"/>
</dbReference>
<evidence type="ECO:0000256" key="8">
    <source>
        <dbReference type="ARBA" id="ARBA00023032"/>
    </source>
</evidence>
<feature type="transmembrane region" description="Helical" evidence="11">
    <location>
        <begin position="215"/>
        <end position="233"/>
    </location>
</feature>
<dbReference type="RefSeq" id="WP_092347064.1">
    <property type="nucleotide sequence ID" value="NZ_FNQN01000004.1"/>
</dbReference>
<gene>
    <name evidence="14" type="ORF">SAMN05660420_01756</name>
</gene>
<dbReference type="Pfam" id="PF00528">
    <property type="entry name" value="BPD_transp_1"/>
    <property type="match status" value="1"/>
</dbReference>
<proteinExistence type="inferred from homology"/>
<keyword evidence="4 11" id="KW-0813">Transport</keyword>
<evidence type="ECO:0000256" key="4">
    <source>
        <dbReference type="ARBA" id="ARBA00022448"/>
    </source>
</evidence>
<keyword evidence="6 11" id="KW-0812">Transmembrane</keyword>
<dbReference type="InterPro" id="IPR006469">
    <property type="entry name" value="NifC_ABC_porter"/>
</dbReference>
<comment type="subunit">
    <text evidence="3">The complex is composed of two ATP-binding proteins (CysA), two transmembrane proteins (CysT and CysW) and a solute-binding protein (CysP).</text>
</comment>
<keyword evidence="8" id="KW-0764">Sulfate transport</keyword>
<keyword evidence="9 11" id="KW-0472">Membrane</keyword>
<dbReference type="GO" id="GO:0015098">
    <property type="term" value="F:molybdate ion transmembrane transporter activity"/>
    <property type="evidence" value="ECO:0007669"/>
    <property type="project" value="UniProtKB-UniRule"/>
</dbReference>
<dbReference type="OrthoDB" id="9795403at2"/>
<dbReference type="InterPro" id="IPR005667">
    <property type="entry name" value="Sulph_transpt2"/>
</dbReference>
<dbReference type="NCBIfam" id="TIGR01581">
    <property type="entry name" value="Mo_ABC_porter"/>
    <property type="match status" value="1"/>
</dbReference>
<keyword evidence="12" id="KW-1003">Cell membrane</keyword>
<dbReference type="InterPro" id="IPR035906">
    <property type="entry name" value="MetI-like_sf"/>
</dbReference>
<evidence type="ECO:0000259" key="13">
    <source>
        <dbReference type="PROSITE" id="PS50928"/>
    </source>
</evidence>
<dbReference type="AlphaFoldDB" id="A0A1H4A0W7"/>
<evidence type="ECO:0000256" key="2">
    <source>
        <dbReference type="ARBA" id="ARBA00004651"/>
    </source>
</evidence>
<accession>A0A1H4A0W7</accession>
<comment type="function">
    <text evidence="1 12">Part of the binding-protein-dependent transport system for molybdenum; probably responsible for the translocation of the substrate across the membrane.</text>
</comment>
<feature type="transmembrane region" description="Helical" evidence="11">
    <location>
        <begin position="110"/>
        <end position="131"/>
    </location>
</feature>
<evidence type="ECO:0000256" key="7">
    <source>
        <dbReference type="ARBA" id="ARBA00022989"/>
    </source>
</evidence>
<keyword evidence="5 12" id="KW-0500">Molybdenum</keyword>